<evidence type="ECO:0000313" key="2">
    <source>
        <dbReference type="EMBL" id="KAK5168090.1"/>
    </source>
</evidence>
<gene>
    <name evidence="2" type="ORF">LTR77_006658</name>
</gene>
<organism evidence="2 3">
    <name type="scientific">Saxophila tyrrhenica</name>
    <dbReference type="NCBI Taxonomy" id="1690608"/>
    <lineage>
        <taxon>Eukaryota</taxon>
        <taxon>Fungi</taxon>
        <taxon>Dikarya</taxon>
        <taxon>Ascomycota</taxon>
        <taxon>Pezizomycotina</taxon>
        <taxon>Dothideomycetes</taxon>
        <taxon>Dothideomycetidae</taxon>
        <taxon>Mycosphaerellales</taxon>
        <taxon>Extremaceae</taxon>
        <taxon>Saxophila</taxon>
    </lineage>
</organism>
<feature type="compositionally biased region" description="Polar residues" evidence="1">
    <location>
        <begin position="1"/>
        <end position="11"/>
    </location>
</feature>
<dbReference type="Proteomes" id="UP001337655">
    <property type="component" value="Unassembled WGS sequence"/>
</dbReference>
<evidence type="ECO:0000256" key="1">
    <source>
        <dbReference type="SAM" id="MobiDB-lite"/>
    </source>
</evidence>
<feature type="region of interest" description="Disordered" evidence="1">
    <location>
        <begin position="1"/>
        <end position="75"/>
    </location>
</feature>
<proteinExistence type="predicted"/>
<dbReference type="RefSeq" id="XP_064657700.1">
    <property type="nucleotide sequence ID" value="XM_064803899.1"/>
</dbReference>
<protein>
    <submittedName>
        <fullName evidence="2">Uncharacterized protein</fullName>
    </submittedName>
</protein>
<name>A0AAV9P8V6_9PEZI</name>
<comment type="caution">
    <text evidence="2">The sequence shown here is derived from an EMBL/GenBank/DDBJ whole genome shotgun (WGS) entry which is preliminary data.</text>
</comment>
<sequence length="339" mass="36917">MSGSGTRTFSNGDPAERSFARPPGTPAGVVRVSRRRAENTSSESSNSADTLSAGVLSPTSTMYSSPGSASTAGTDPDTIDIPTAIPSIHTLCYFGLAAFRAEQIMKRWEELRSQGNEPQNFGRFAGEYLHNLVKYEGCDTSSYDADWRANLEKIGADEQLTGAIGNRGHGFDDIRSLRSAAEWVEQAIEWRWEYLLGLKSASATRKDGGITLPTSSPIQVRSLTSVTTASDDASAFRFDRQTGKTFCKGEPTEFLPFWKGITRVRAEDMWSNSGRRTGTFDIKGLISRPPGDFSGKRAVYYFTPDLEGAQEYADFAKQIASPAGVCLVRIDVPIAMSDP</sequence>
<dbReference type="GeneID" id="89927998"/>
<dbReference type="EMBL" id="JAVRRT010000010">
    <property type="protein sequence ID" value="KAK5168090.1"/>
    <property type="molecule type" value="Genomic_DNA"/>
</dbReference>
<keyword evidence="3" id="KW-1185">Reference proteome</keyword>
<dbReference type="AlphaFoldDB" id="A0AAV9P8V6"/>
<reference evidence="2 3" key="1">
    <citation type="submission" date="2023-08" db="EMBL/GenBank/DDBJ databases">
        <title>Black Yeasts Isolated from many extreme environments.</title>
        <authorList>
            <person name="Coleine C."/>
            <person name="Stajich J.E."/>
            <person name="Selbmann L."/>
        </authorList>
    </citation>
    <scope>NUCLEOTIDE SEQUENCE [LARGE SCALE GENOMIC DNA]</scope>
    <source>
        <strain evidence="2 3">CCFEE 5935</strain>
    </source>
</reference>
<accession>A0AAV9P8V6</accession>
<feature type="compositionally biased region" description="Low complexity" evidence="1">
    <location>
        <begin position="39"/>
        <end position="53"/>
    </location>
</feature>
<evidence type="ECO:0000313" key="3">
    <source>
        <dbReference type="Proteomes" id="UP001337655"/>
    </source>
</evidence>
<feature type="compositionally biased region" description="Polar residues" evidence="1">
    <location>
        <begin position="57"/>
        <end position="73"/>
    </location>
</feature>